<organism evidence="1 2">
    <name type="scientific">Thermococcus sibiricus (strain DSM 12597 / MM 739)</name>
    <dbReference type="NCBI Taxonomy" id="604354"/>
    <lineage>
        <taxon>Archaea</taxon>
        <taxon>Methanobacteriati</taxon>
        <taxon>Methanobacteriota</taxon>
        <taxon>Thermococci</taxon>
        <taxon>Thermococcales</taxon>
        <taxon>Thermococcaceae</taxon>
        <taxon>Thermococcus</taxon>
    </lineage>
</organism>
<gene>
    <name evidence="1" type="ordered locus">TSIB_0641</name>
</gene>
<evidence type="ECO:0000313" key="1">
    <source>
        <dbReference type="EMBL" id="ACS89706.1"/>
    </source>
</evidence>
<dbReference type="Proteomes" id="UP000009079">
    <property type="component" value="Chromosome"/>
</dbReference>
<dbReference type="AlphaFoldDB" id="C6A261"/>
<proteinExistence type="predicted"/>
<reference evidence="1 2" key="1">
    <citation type="journal article" date="2009" name="Appl. Environ. Microbiol.">
        <title>Metabolic versatility and indigenous origin of the archaeon Thermococcus sibiricus, isolated from a siberian oil reservoir, as revealed by genome analysis.</title>
        <authorList>
            <person name="Mardanov A.V."/>
            <person name="Ravin N.V."/>
            <person name="Svetlitchnyi V.A."/>
            <person name="Beletsky A.V."/>
            <person name="Miroshnichenko M.L."/>
            <person name="Bonch-Osmolovskaya E.A."/>
            <person name="Skryabin K.G."/>
        </authorList>
    </citation>
    <scope>NUCLEOTIDE SEQUENCE [LARGE SCALE GENOMIC DNA]</scope>
    <source>
        <strain evidence="2">DSM 12597 / MM 739</strain>
    </source>
</reference>
<name>C6A261_THESM</name>
<dbReference type="EMBL" id="CP001463">
    <property type="protein sequence ID" value="ACS89706.1"/>
    <property type="molecule type" value="Genomic_DNA"/>
</dbReference>
<evidence type="ECO:0000313" key="2">
    <source>
        <dbReference type="Proteomes" id="UP000009079"/>
    </source>
</evidence>
<sequence>MEFSIIKVDFLKKLAILRIIIMKRAMIKKKDLKFLLFNNYG</sequence>
<dbReference type="STRING" id="604354.TSIB_0641"/>
<keyword evidence="2" id="KW-1185">Reference proteome</keyword>
<protein>
    <submittedName>
        <fullName evidence="1">Uncharacterized protein</fullName>
    </submittedName>
</protein>
<dbReference type="KEGG" id="tsi:TSIB_0641"/>
<accession>C6A261</accession>
<dbReference type="HOGENOM" id="CLU_3264032_0_0_2"/>